<evidence type="ECO:0000256" key="7">
    <source>
        <dbReference type="ARBA" id="ARBA00023136"/>
    </source>
</evidence>
<dbReference type="AlphaFoldDB" id="A0A1M6FAY6"/>
<evidence type="ECO:0000256" key="4">
    <source>
        <dbReference type="ARBA" id="ARBA00022475"/>
    </source>
</evidence>
<feature type="transmembrane region" description="Helical" evidence="8">
    <location>
        <begin position="101"/>
        <end position="119"/>
    </location>
</feature>
<name>A0A1M6FAY6_9FIRM</name>
<evidence type="ECO:0000256" key="2">
    <source>
        <dbReference type="ARBA" id="ARBA00009142"/>
    </source>
</evidence>
<keyword evidence="6 8" id="KW-1133">Transmembrane helix</keyword>
<organism evidence="9 10">
    <name type="scientific">Dethiosulfatibacter aminovorans DSM 17477</name>
    <dbReference type="NCBI Taxonomy" id="1121476"/>
    <lineage>
        <taxon>Bacteria</taxon>
        <taxon>Bacillati</taxon>
        <taxon>Bacillota</taxon>
        <taxon>Tissierellia</taxon>
        <taxon>Dethiosulfatibacter</taxon>
    </lineage>
</organism>
<feature type="transmembrane region" description="Helical" evidence="8">
    <location>
        <begin position="234"/>
        <end position="254"/>
    </location>
</feature>
<dbReference type="PANTHER" id="PTHR30269">
    <property type="entry name" value="TRANSMEMBRANE PROTEIN YFCA"/>
    <property type="match status" value="1"/>
</dbReference>
<evidence type="ECO:0000313" key="10">
    <source>
        <dbReference type="Proteomes" id="UP000184052"/>
    </source>
</evidence>
<proteinExistence type="inferred from homology"/>
<keyword evidence="4 8" id="KW-1003">Cell membrane</keyword>
<evidence type="ECO:0000313" key="9">
    <source>
        <dbReference type="EMBL" id="SHI94843.1"/>
    </source>
</evidence>
<feature type="transmembrane region" description="Helical" evidence="8">
    <location>
        <begin position="184"/>
        <end position="200"/>
    </location>
</feature>
<reference evidence="9 10" key="1">
    <citation type="submission" date="2016-11" db="EMBL/GenBank/DDBJ databases">
        <authorList>
            <person name="Jaros S."/>
            <person name="Januszkiewicz K."/>
            <person name="Wedrychowicz H."/>
        </authorList>
    </citation>
    <scope>NUCLEOTIDE SEQUENCE [LARGE SCALE GENOMIC DNA]</scope>
    <source>
        <strain evidence="9 10">DSM 17477</strain>
    </source>
</reference>
<gene>
    <name evidence="9" type="ORF">SAMN02745751_01416</name>
</gene>
<dbReference type="GO" id="GO:0005886">
    <property type="term" value="C:plasma membrane"/>
    <property type="evidence" value="ECO:0007669"/>
    <property type="project" value="UniProtKB-SubCell"/>
</dbReference>
<dbReference type="InterPro" id="IPR002781">
    <property type="entry name" value="TM_pro_TauE-like"/>
</dbReference>
<dbReference type="EMBL" id="FQZL01000008">
    <property type="protein sequence ID" value="SHI94843.1"/>
    <property type="molecule type" value="Genomic_DNA"/>
</dbReference>
<dbReference type="STRING" id="1121476.SAMN02745751_01416"/>
<keyword evidence="10" id="KW-1185">Reference proteome</keyword>
<evidence type="ECO:0000256" key="1">
    <source>
        <dbReference type="ARBA" id="ARBA00004651"/>
    </source>
</evidence>
<comment type="similarity">
    <text evidence="2 8">Belongs to the 4-toluene sulfonate uptake permease (TSUP) (TC 2.A.102) family.</text>
</comment>
<evidence type="ECO:0000256" key="5">
    <source>
        <dbReference type="ARBA" id="ARBA00022692"/>
    </source>
</evidence>
<accession>A0A1M6FAY6</accession>
<keyword evidence="7 8" id="KW-0472">Membrane</keyword>
<dbReference type="Pfam" id="PF01925">
    <property type="entry name" value="TauE"/>
    <property type="match status" value="1"/>
</dbReference>
<feature type="transmembrane region" description="Helical" evidence="8">
    <location>
        <begin position="12"/>
        <end position="41"/>
    </location>
</feature>
<keyword evidence="3" id="KW-0813">Transport</keyword>
<comment type="subcellular location">
    <subcellularLocation>
        <location evidence="1 8">Cell membrane</location>
        <topology evidence="1 8">Multi-pass membrane protein</topology>
    </subcellularLocation>
</comment>
<evidence type="ECO:0000256" key="8">
    <source>
        <dbReference type="RuleBase" id="RU363041"/>
    </source>
</evidence>
<dbReference type="OrthoDB" id="554695at2"/>
<dbReference type="Proteomes" id="UP000184052">
    <property type="component" value="Unassembled WGS sequence"/>
</dbReference>
<feature type="transmembrane region" description="Helical" evidence="8">
    <location>
        <begin position="75"/>
        <end position="95"/>
    </location>
</feature>
<evidence type="ECO:0000256" key="3">
    <source>
        <dbReference type="ARBA" id="ARBA00022448"/>
    </source>
</evidence>
<keyword evidence="5 8" id="KW-0812">Transmembrane</keyword>
<sequence>MDSLIVKYIFVYIAGTVAGFLNTLGGGGSLITLPLLIFMGLPSATANGTNRIALVAQNISATANFRRKGFFYPKMAILLAVPAVIGSIIGSNIAVSLEDDIFNKVLGVVMIMVMTLIITRPEKKLLNMEEIEELTGKRQIYAMIAFLVVGLYGGFIQAGVGFIIIVSLTLITGMSLVKINSLKVFIVAIYTISALSVFVINGNVNWGLGILLALGNSTGAFIGSNFAVQKGDRVIRMVIVAAVVVMAGKLWGLWL</sequence>
<evidence type="ECO:0000256" key="6">
    <source>
        <dbReference type="ARBA" id="ARBA00022989"/>
    </source>
</evidence>
<dbReference type="PANTHER" id="PTHR30269:SF0">
    <property type="entry name" value="MEMBRANE TRANSPORTER PROTEIN YFCA-RELATED"/>
    <property type="match status" value="1"/>
</dbReference>
<dbReference type="RefSeq" id="WP_073048883.1">
    <property type="nucleotide sequence ID" value="NZ_FQZL01000008.1"/>
</dbReference>
<dbReference type="InterPro" id="IPR052017">
    <property type="entry name" value="TSUP"/>
</dbReference>
<feature type="transmembrane region" description="Helical" evidence="8">
    <location>
        <begin position="140"/>
        <end position="155"/>
    </location>
</feature>
<protein>
    <recommendedName>
        <fullName evidence="8">Probable membrane transporter protein</fullName>
    </recommendedName>
</protein>
<feature type="transmembrane region" description="Helical" evidence="8">
    <location>
        <begin position="206"/>
        <end position="227"/>
    </location>
</feature>